<name>A0ABN2L7N3_9MICO</name>
<keyword evidence="3" id="KW-1185">Reference proteome</keyword>
<keyword evidence="1" id="KW-0472">Membrane</keyword>
<evidence type="ECO:0000313" key="3">
    <source>
        <dbReference type="Proteomes" id="UP001500851"/>
    </source>
</evidence>
<dbReference type="RefSeq" id="WP_344028529.1">
    <property type="nucleotide sequence ID" value="NZ_BAAAOB010000001.1"/>
</dbReference>
<evidence type="ECO:0000313" key="2">
    <source>
        <dbReference type="EMBL" id="GAA1778074.1"/>
    </source>
</evidence>
<gene>
    <name evidence="2" type="ORF">GCM10009768_03380</name>
</gene>
<reference evidence="2 3" key="1">
    <citation type="journal article" date="2019" name="Int. J. Syst. Evol. Microbiol.">
        <title>The Global Catalogue of Microorganisms (GCM) 10K type strain sequencing project: providing services to taxonomists for standard genome sequencing and annotation.</title>
        <authorList>
            <consortium name="The Broad Institute Genomics Platform"/>
            <consortium name="The Broad Institute Genome Sequencing Center for Infectious Disease"/>
            <person name="Wu L."/>
            <person name="Ma J."/>
        </authorList>
    </citation>
    <scope>NUCLEOTIDE SEQUENCE [LARGE SCALE GENOMIC DNA]</scope>
    <source>
        <strain evidence="2 3">JCM 14736</strain>
    </source>
</reference>
<evidence type="ECO:0000256" key="1">
    <source>
        <dbReference type="SAM" id="Phobius"/>
    </source>
</evidence>
<dbReference type="EMBL" id="BAAAOB010000001">
    <property type="protein sequence ID" value="GAA1778074.1"/>
    <property type="molecule type" value="Genomic_DNA"/>
</dbReference>
<keyword evidence="1" id="KW-0812">Transmembrane</keyword>
<keyword evidence="1" id="KW-1133">Transmembrane helix</keyword>
<evidence type="ECO:0008006" key="4">
    <source>
        <dbReference type="Google" id="ProtNLM"/>
    </source>
</evidence>
<dbReference type="Proteomes" id="UP001500851">
    <property type="component" value="Unassembled WGS sequence"/>
</dbReference>
<proteinExistence type="predicted"/>
<comment type="caution">
    <text evidence="2">The sequence shown here is derived from an EMBL/GenBank/DDBJ whole genome shotgun (WGS) entry which is preliminary data.</text>
</comment>
<organism evidence="2 3">
    <name type="scientific">Leucobacter iarius</name>
    <dbReference type="NCBI Taxonomy" id="333963"/>
    <lineage>
        <taxon>Bacteria</taxon>
        <taxon>Bacillati</taxon>
        <taxon>Actinomycetota</taxon>
        <taxon>Actinomycetes</taxon>
        <taxon>Micrococcales</taxon>
        <taxon>Microbacteriaceae</taxon>
        <taxon>Leucobacter</taxon>
    </lineage>
</organism>
<feature type="transmembrane region" description="Helical" evidence="1">
    <location>
        <begin position="21"/>
        <end position="42"/>
    </location>
</feature>
<accession>A0ABN2L7N3</accession>
<sequence length="145" mass="15141">MEVAAKNVSRTAWRVRFGAKALALLAGAVFVTGLTGCVGGAAHEVKMPKDLPGAVQIAEGTILSAGKSGGAWNVSVELGESDSRENALKQLEKRDFKIIGESESGGKVKAYSFANAKYSVRVGVTEVKGKDVLNYTIAERQGGGK</sequence>
<protein>
    <recommendedName>
        <fullName evidence="4">Lipoprotein</fullName>
    </recommendedName>
</protein>